<dbReference type="EC" id="3.4.21.-" evidence="9"/>
<feature type="transmembrane region" description="Helical" evidence="7">
    <location>
        <begin position="210"/>
        <end position="227"/>
    </location>
</feature>
<evidence type="ECO:0000256" key="5">
    <source>
        <dbReference type="ARBA" id="ARBA00022989"/>
    </source>
</evidence>
<evidence type="ECO:0000313" key="10">
    <source>
        <dbReference type="Proteomes" id="UP001595955"/>
    </source>
</evidence>
<dbReference type="Proteomes" id="UP001595955">
    <property type="component" value="Unassembled WGS sequence"/>
</dbReference>
<evidence type="ECO:0000256" key="2">
    <source>
        <dbReference type="ARBA" id="ARBA00009045"/>
    </source>
</evidence>
<dbReference type="RefSeq" id="WP_122822812.1">
    <property type="nucleotide sequence ID" value="NZ_CP033325.1"/>
</dbReference>
<keyword evidence="3 7" id="KW-0812">Transmembrane</keyword>
<sequence length="279" mass="29478">MSEHPGGQTGAVPVCPRHPDTVSYVRCQRCGRPTCPACQRPAPVGIQCVDCVAQANAALPVRRTVLGGRDRGGRPVITMTLVGLCIAAYLVLALVPQLRGDLVFAPVVGDVQPYRFLTAAFLHSGFLHLAINMYALWVVGSVLEPALGRWRYLSLYLLSALGGSVGVLLLASPANDSWYTPVVGASGAVFGLFAAIALTMRRLGRDSTQILGLIAINAVIGFVVPNIAWQAHLGGLIVGGVLAAIYLYTPRRKLWISVVGTVGILAALVLLAFVAYGRV</sequence>
<dbReference type="InterPro" id="IPR022764">
    <property type="entry name" value="Peptidase_S54_rhomboid_dom"/>
</dbReference>
<dbReference type="Gene3D" id="1.20.1540.10">
    <property type="entry name" value="Rhomboid-like"/>
    <property type="match status" value="1"/>
</dbReference>
<feature type="transmembrane region" description="Helical" evidence="7">
    <location>
        <begin position="233"/>
        <end position="249"/>
    </location>
</feature>
<evidence type="ECO:0000256" key="1">
    <source>
        <dbReference type="ARBA" id="ARBA00004141"/>
    </source>
</evidence>
<name>A0ABV9D981_9MICO</name>
<dbReference type="InterPro" id="IPR050925">
    <property type="entry name" value="Rhomboid_protease_S54"/>
</dbReference>
<keyword evidence="6 7" id="KW-0472">Membrane</keyword>
<dbReference type="PANTHER" id="PTHR43731">
    <property type="entry name" value="RHOMBOID PROTEASE"/>
    <property type="match status" value="1"/>
</dbReference>
<evidence type="ECO:0000256" key="4">
    <source>
        <dbReference type="ARBA" id="ARBA00022801"/>
    </source>
</evidence>
<feature type="transmembrane region" description="Helical" evidence="7">
    <location>
        <begin position="116"/>
        <end position="140"/>
    </location>
</feature>
<dbReference type="InterPro" id="IPR035952">
    <property type="entry name" value="Rhomboid-like_sf"/>
</dbReference>
<comment type="similarity">
    <text evidence="2">Belongs to the peptidase S54 family.</text>
</comment>
<comment type="caution">
    <text evidence="9">The sequence shown here is derived from an EMBL/GenBank/DDBJ whole genome shotgun (WGS) entry which is preliminary data.</text>
</comment>
<feature type="transmembrane region" description="Helical" evidence="7">
    <location>
        <begin position="178"/>
        <end position="198"/>
    </location>
</feature>
<feature type="domain" description="Peptidase S54 rhomboid" evidence="8">
    <location>
        <begin position="112"/>
        <end position="247"/>
    </location>
</feature>
<dbReference type="SUPFAM" id="SSF144091">
    <property type="entry name" value="Rhomboid-like"/>
    <property type="match status" value="1"/>
</dbReference>
<evidence type="ECO:0000259" key="8">
    <source>
        <dbReference type="Pfam" id="PF01694"/>
    </source>
</evidence>
<evidence type="ECO:0000313" key="9">
    <source>
        <dbReference type="EMBL" id="MFC4554808.1"/>
    </source>
</evidence>
<keyword evidence="10" id="KW-1185">Reference proteome</keyword>
<dbReference type="GO" id="GO:0006508">
    <property type="term" value="P:proteolysis"/>
    <property type="evidence" value="ECO:0007669"/>
    <property type="project" value="UniProtKB-KW"/>
</dbReference>
<dbReference type="EMBL" id="JBHSGF010000003">
    <property type="protein sequence ID" value="MFC4554808.1"/>
    <property type="molecule type" value="Genomic_DNA"/>
</dbReference>
<keyword evidence="5 7" id="KW-1133">Transmembrane helix</keyword>
<organism evidence="9 10">
    <name type="scientific">Georgenia faecalis</name>
    <dbReference type="NCBI Taxonomy" id="2483799"/>
    <lineage>
        <taxon>Bacteria</taxon>
        <taxon>Bacillati</taxon>
        <taxon>Actinomycetota</taxon>
        <taxon>Actinomycetes</taxon>
        <taxon>Micrococcales</taxon>
        <taxon>Bogoriellaceae</taxon>
        <taxon>Georgenia</taxon>
    </lineage>
</organism>
<keyword evidence="4 9" id="KW-0378">Hydrolase</keyword>
<dbReference type="Pfam" id="PF01694">
    <property type="entry name" value="Rhomboid"/>
    <property type="match status" value="1"/>
</dbReference>
<reference evidence="10" key="1">
    <citation type="journal article" date="2019" name="Int. J. Syst. Evol. Microbiol.">
        <title>The Global Catalogue of Microorganisms (GCM) 10K type strain sequencing project: providing services to taxonomists for standard genome sequencing and annotation.</title>
        <authorList>
            <consortium name="The Broad Institute Genomics Platform"/>
            <consortium name="The Broad Institute Genome Sequencing Center for Infectious Disease"/>
            <person name="Wu L."/>
            <person name="Ma J."/>
        </authorList>
    </citation>
    <scope>NUCLEOTIDE SEQUENCE [LARGE SCALE GENOMIC DNA]</scope>
    <source>
        <strain evidence="10">JCM 3369</strain>
    </source>
</reference>
<comment type="subcellular location">
    <subcellularLocation>
        <location evidence="1">Membrane</location>
        <topology evidence="1">Multi-pass membrane protein</topology>
    </subcellularLocation>
</comment>
<feature type="transmembrane region" description="Helical" evidence="7">
    <location>
        <begin position="152"/>
        <end position="172"/>
    </location>
</feature>
<evidence type="ECO:0000256" key="6">
    <source>
        <dbReference type="ARBA" id="ARBA00023136"/>
    </source>
</evidence>
<accession>A0ABV9D981</accession>
<evidence type="ECO:0000256" key="3">
    <source>
        <dbReference type="ARBA" id="ARBA00022692"/>
    </source>
</evidence>
<dbReference type="PANTHER" id="PTHR43731:SF14">
    <property type="entry name" value="PRESENILIN-ASSOCIATED RHOMBOID-LIKE PROTEIN, MITOCHONDRIAL"/>
    <property type="match status" value="1"/>
</dbReference>
<dbReference type="GO" id="GO:0008233">
    <property type="term" value="F:peptidase activity"/>
    <property type="evidence" value="ECO:0007669"/>
    <property type="project" value="UniProtKB-KW"/>
</dbReference>
<proteinExistence type="inferred from homology"/>
<evidence type="ECO:0000256" key="7">
    <source>
        <dbReference type="SAM" id="Phobius"/>
    </source>
</evidence>
<feature type="transmembrane region" description="Helical" evidence="7">
    <location>
        <begin position="254"/>
        <end position="276"/>
    </location>
</feature>
<protein>
    <submittedName>
        <fullName evidence="9">Rhomboid family intramembrane serine protease</fullName>
        <ecNumber evidence="9">3.4.21.-</ecNumber>
    </submittedName>
</protein>
<keyword evidence="9" id="KW-0645">Protease</keyword>
<gene>
    <name evidence="9" type="ORF">ACFO3F_06070</name>
</gene>
<feature type="transmembrane region" description="Helical" evidence="7">
    <location>
        <begin position="76"/>
        <end position="96"/>
    </location>
</feature>